<accession>A0A2S4PL58</accession>
<sequence length="229" mass="25785">LRTPKQILEKLEEVNGGSSQETLSSIQQRFSSPDPNKKVDDIEALLSQLKARIGEISIDDNQRCYQKKYPTTIETLRIVASNYMFTQVEEKLKQADFNAKEILTETALRFDDNSASNKKRVDKRKCKKKKSDDIKKQKKSSDSSSESTGIAWIANDSFDVGTKDWCFDSGATNHMTNDRSIFVEYEKFNSTVGTAKANLSLRVVGFGKICCPINGQNTIFEGVLHIPEL</sequence>
<evidence type="ECO:0000313" key="3">
    <source>
        <dbReference type="EMBL" id="POS82747.1"/>
    </source>
</evidence>
<keyword evidence="4" id="KW-1185">Reference proteome</keyword>
<feature type="domain" description="Retrovirus-related Pol polyprotein from transposon TNT 1-94-like beta-barrel" evidence="2">
    <location>
        <begin position="165"/>
        <end position="229"/>
    </location>
</feature>
<dbReference type="OrthoDB" id="3637892at2759"/>
<feature type="non-terminal residue" evidence="3">
    <location>
        <position position="229"/>
    </location>
</feature>
<dbReference type="Proteomes" id="UP000237438">
    <property type="component" value="Unassembled WGS sequence"/>
</dbReference>
<evidence type="ECO:0000256" key="1">
    <source>
        <dbReference type="SAM" id="MobiDB-lite"/>
    </source>
</evidence>
<name>A0A2S4PL58_9PEZI</name>
<feature type="non-terminal residue" evidence="3">
    <location>
        <position position="1"/>
    </location>
</feature>
<feature type="compositionally biased region" description="Polar residues" evidence="1">
    <location>
        <begin position="16"/>
        <end position="34"/>
    </location>
</feature>
<dbReference type="InterPro" id="IPR054722">
    <property type="entry name" value="PolX-like_BBD"/>
</dbReference>
<dbReference type="STRING" id="225359.A0A2S4PL58"/>
<proteinExistence type="predicted"/>
<reference evidence="3 4" key="1">
    <citation type="submission" date="2017-10" db="EMBL/GenBank/DDBJ databases">
        <title>Development of genomic resources for the powdery mildew, Erysiphe pulchra.</title>
        <authorList>
            <person name="Wadl P.A."/>
            <person name="Mack B.M."/>
            <person name="Moore G."/>
            <person name="Beltz S.B."/>
        </authorList>
    </citation>
    <scope>NUCLEOTIDE SEQUENCE [LARGE SCALE GENOMIC DNA]</scope>
    <source>
        <strain evidence="3">Cflorida</strain>
    </source>
</reference>
<evidence type="ECO:0000259" key="2">
    <source>
        <dbReference type="Pfam" id="PF22936"/>
    </source>
</evidence>
<comment type="caution">
    <text evidence="3">The sequence shown here is derived from an EMBL/GenBank/DDBJ whole genome shotgun (WGS) entry which is preliminary data.</text>
</comment>
<protein>
    <recommendedName>
        <fullName evidence="2">Retrovirus-related Pol polyprotein from transposon TNT 1-94-like beta-barrel domain-containing protein</fullName>
    </recommendedName>
</protein>
<evidence type="ECO:0000313" key="4">
    <source>
        <dbReference type="Proteomes" id="UP000237438"/>
    </source>
</evidence>
<feature type="compositionally biased region" description="Basic residues" evidence="1">
    <location>
        <begin position="119"/>
        <end position="129"/>
    </location>
</feature>
<dbReference type="Pfam" id="PF22936">
    <property type="entry name" value="Pol_BBD"/>
    <property type="match status" value="1"/>
</dbReference>
<gene>
    <name evidence="3" type="ORF">EPUL_006509</name>
</gene>
<dbReference type="AlphaFoldDB" id="A0A2S4PL58"/>
<organism evidence="3 4">
    <name type="scientific">Erysiphe pulchra</name>
    <dbReference type="NCBI Taxonomy" id="225359"/>
    <lineage>
        <taxon>Eukaryota</taxon>
        <taxon>Fungi</taxon>
        <taxon>Dikarya</taxon>
        <taxon>Ascomycota</taxon>
        <taxon>Pezizomycotina</taxon>
        <taxon>Leotiomycetes</taxon>
        <taxon>Erysiphales</taxon>
        <taxon>Erysiphaceae</taxon>
        <taxon>Erysiphe</taxon>
    </lineage>
</organism>
<feature type="region of interest" description="Disordered" evidence="1">
    <location>
        <begin position="14"/>
        <end position="37"/>
    </location>
</feature>
<dbReference type="EMBL" id="PEDP01002303">
    <property type="protein sequence ID" value="POS82747.1"/>
    <property type="molecule type" value="Genomic_DNA"/>
</dbReference>
<feature type="compositionally biased region" description="Basic and acidic residues" evidence="1">
    <location>
        <begin position="130"/>
        <end position="141"/>
    </location>
</feature>
<feature type="region of interest" description="Disordered" evidence="1">
    <location>
        <begin position="119"/>
        <end position="145"/>
    </location>
</feature>